<organism evidence="2 3">
    <name type="scientific">Dendrobium nobile</name>
    <name type="common">Orchid</name>
    <dbReference type="NCBI Taxonomy" id="94219"/>
    <lineage>
        <taxon>Eukaryota</taxon>
        <taxon>Viridiplantae</taxon>
        <taxon>Streptophyta</taxon>
        <taxon>Embryophyta</taxon>
        <taxon>Tracheophyta</taxon>
        <taxon>Spermatophyta</taxon>
        <taxon>Magnoliopsida</taxon>
        <taxon>Liliopsida</taxon>
        <taxon>Asparagales</taxon>
        <taxon>Orchidaceae</taxon>
        <taxon>Epidendroideae</taxon>
        <taxon>Malaxideae</taxon>
        <taxon>Dendrobiinae</taxon>
        <taxon>Dendrobium</taxon>
    </lineage>
</organism>
<evidence type="ECO:0000313" key="2">
    <source>
        <dbReference type="EMBL" id="KAI0502311.1"/>
    </source>
</evidence>
<evidence type="ECO:0000313" key="3">
    <source>
        <dbReference type="Proteomes" id="UP000829196"/>
    </source>
</evidence>
<keyword evidence="3" id="KW-1185">Reference proteome</keyword>
<accession>A0A8T3B1R5</accession>
<protein>
    <submittedName>
        <fullName evidence="2">Uncharacterized protein</fullName>
    </submittedName>
</protein>
<evidence type="ECO:0000256" key="1">
    <source>
        <dbReference type="SAM" id="MobiDB-lite"/>
    </source>
</evidence>
<name>A0A8T3B1R5_DENNO</name>
<dbReference type="AlphaFoldDB" id="A0A8T3B1R5"/>
<feature type="region of interest" description="Disordered" evidence="1">
    <location>
        <begin position="1"/>
        <end position="20"/>
    </location>
</feature>
<comment type="caution">
    <text evidence="2">The sequence shown here is derived from an EMBL/GenBank/DDBJ whole genome shotgun (WGS) entry which is preliminary data.</text>
</comment>
<sequence>MPRPMLSISSSLFDGPTDQSRKSIMVESRGMHEMDVRDLVVLPCKLLLCEEYALFLLIDEAK</sequence>
<gene>
    <name evidence="2" type="ORF">KFK09_017258</name>
</gene>
<dbReference type="Proteomes" id="UP000829196">
    <property type="component" value="Unassembled WGS sequence"/>
</dbReference>
<dbReference type="EMBL" id="JAGYWB010000012">
    <property type="protein sequence ID" value="KAI0502311.1"/>
    <property type="molecule type" value="Genomic_DNA"/>
</dbReference>
<proteinExistence type="predicted"/>
<reference evidence="2" key="1">
    <citation type="journal article" date="2022" name="Front. Genet.">
        <title>Chromosome-Scale Assembly of the Dendrobium nobile Genome Provides Insights Into the Molecular Mechanism of the Biosynthesis of the Medicinal Active Ingredient of Dendrobium.</title>
        <authorList>
            <person name="Xu Q."/>
            <person name="Niu S.-C."/>
            <person name="Li K.-L."/>
            <person name="Zheng P.-J."/>
            <person name="Zhang X.-J."/>
            <person name="Jia Y."/>
            <person name="Liu Y."/>
            <person name="Niu Y.-X."/>
            <person name="Yu L.-H."/>
            <person name="Chen D.-F."/>
            <person name="Zhang G.-Q."/>
        </authorList>
    </citation>
    <scope>NUCLEOTIDE SEQUENCE</scope>
    <source>
        <tissue evidence="2">Leaf</tissue>
    </source>
</reference>